<feature type="transmembrane region" description="Helical" evidence="6">
    <location>
        <begin position="382"/>
        <end position="403"/>
    </location>
</feature>
<dbReference type="GO" id="GO:0005886">
    <property type="term" value="C:plasma membrane"/>
    <property type="evidence" value="ECO:0007669"/>
    <property type="project" value="UniProtKB-SubCell"/>
</dbReference>
<feature type="transmembrane region" description="Helical" evidence="6">
    <location>
        <begin position="121"/>
        <end position="140"/>
    </location>
</feature>
<feature type="transmembrane region" description="Helical" evidence="6">
    <location>
        <begin position="288"/>
        <end position="310"/>
    </location>
</feature>
<dbReference type="OrthoDB" id="5140599at2"/>
<evidence type="ECO:0000256" key="4">
    <source>
        <dbReference type="ARBA" id="ARBA00022989"/>
    </source>
</evidence>
<feature type="transmembrane region" description="Helical" evidence="6">
    <location>
        <begin position="17"/>
        <end position="39"/>
    </location>
</feature>
<dbReference type="RefSeq" id="WP_123390918.1">
    <property type="nucleotide sequence ID" value="NZ_RKHO01000001.1"/>
</dbReference>
<feature type="transmembrane region" description="Helical" evidence="6">
    <location>
        <begin position="227"/>
        <end position="246"/>
    </location>
</feature>
<evidence type="ECO:0000256" key="2">
    <source>
        <dbReference type="ARBA" id="ARBA00022475"/>
    </source>
</evidence>
<proteinExistence type="predicted"/>
<feature type="transmembrane region" description="Helical" evidence="6">
    <location>
        <begin position="177"/>
        <end position="197"/>
    </location>
</feature>
<feature type="transmembrane region" description="Helical" evidence="6">
    <location>
        <begin position="86"/>
        <end position="109"/>
    </location>
</feature>
<dbReference type="PANTHER" id="PTHR30250">
    <property type="entry name" value="PST FAMILY PREDICTED COLANIC ACID TRANSPORTER"/>
    <property type="match status" value="1"/>
</dbReference>
<evidence type="ECO:0000313" key="8">
    <source>
        <dbReference type="Proteomes" id="UP000281738"/>
    </source>
</evidence>
<dbReference type="Proteomes" id="UP000281738">
    <property type="component" value="Unassembled WGS sequence"/>
</dbReference>
<feature type="transmembrane region" description="Helical" evidence="6">
    <location>
        <begin position="152"/>
        <end position="171"/>
    </location>
</feature>
<comment type="subcellular location">
    <subcellularLocation>
        <location evidence="1">Cell membrane</location>
        <topology evidence="1">Multi-pass membrane protein</topology>
    </subcellularLocation>
</comment>
<evidence type="ECO:0000256" key="6">
    <source>
        <dbReference type="SAM" id="Phobius"/>
    </source>
</evidence>
<comment type="caution">
    <text evidence="7">The sequence shown here is derived from an EMBL/GenBank/DDBJ whole genome shotgun (WGS) entry which is preliminary data.</text>
</comment>
<feature type="transmembrane region" description="Helical" evidence="6">
    <location>
        <begin position="252"/>
        <end position="276"/>
    </location>
</feature>
<evidence type="ECO:0000313" key="7">
    <source>
        <dbReference type="EMBL" id="ROR91421.1"/>
    </source>
</evidence>
<feature type="transmembrane region" description="Helical" evidence="6">
    <location>
        <begin position="330"/>
        <end position="351"/>
    </location>
</feature>
<keyword evidence="4 6" id="KW-1133">Transmembrane helix</keyword>
<dbReference type="AlphaFoldDB" id="A0A3N2CV60"/>
<dbReference type="InterPro" id="IPR002797">
    <property type="entry name" value="Polysacc_synth"/>
</dbReference>
<sequence length="422" mass="44648">MTEQPETRDDWTRGGSVIAVAMAVMNVTTYGYTILAARLLGPGSYGAFAAVMGLLLVLGVLQLGLQTTGARRIAAHPESVGEVERALLRVALGTAAVLALLCLLLSPVIDRLLNLDSVPTAVLVAFTVLPMTLMGAQAGILQGERRWRALAALYLAAGVSRLLVGGALLVWRPTETIAVLAVLIAFFAPVAVGWWALRRSLPHRRGHVTGHHDERSILAETFRNSHALLAFFALSNADVIVARDVLGDHQSGLYAGGLILVKAVLFLPQFVVIVAFPSMSDQENRRAALVRSIGLVLALGVVSTLGAWLLSGLALVFVGGPEYAEIRGQLWLFAILGTVLSVVQLLVYSVVARQSRWSVYLVWAGLVALLVATRGVDDATGLAVVVTVIDAVVLVALLATSLHRLRPGAPASRDVAPAAASR</sequence>
<evidence type="ECO:0000256" key="3">
    <source>
        <dbReference type="ARBA" id="ARBA00022692"/>
    </source>
</evidence>
<evidence type="ECO:0000256" key="5">
    <source>
        <dbReference type="ARBA" id="ARBA00023136"/>
    </source>
</evidence>
<accession>A0A3N2CV60</accession>
<gene>
    <name evidence="7" type="ORF">EDD33_2287</name>
</gene>
<keyword evidence="8" id="KW-1185">Reference proteome</keyword>
<protein>
    <submittedName>
        <fullName evidence="7">O-antigen/teichoic acid export membrane protein</fullName>
    </submittedName>
</protein>
<organism evidence="7 8">
    <name type="scientific">Nocardioides aurantiacus</name>
    <dbReference type="NCBI Taxonomy" id="86796"/>
    <lineage>
        <taxon>Bacteria</taxon>
        <taxon>Bacillati</taxon>
        <taxon>Actinomycetota</taxon>
        <taxon>Actinomycetes</taxon>
        <taxon>Propionibacteriales</taxon>
        <taxon>Nocardioidaceae</taxon>
        <taxon>Nocardioides</taxon>
    </lineage>
</organism>
<feature type="transmembrane region" description="Helical" evidence="6">
    <location>
        <begin position="358"/>
        <end position="376"/>
    </location>
</feature>
<dbReference type="InterPro" id="IPR050833">
    <property type="entry name" value="Poly_Biosynth_Transport"/>
</dbReference>
<name>A0A3N2CV60_9ACTN</name>
<keyword evidence="2" id="KW-1003">Cell membrane</keyword>
<reference evidence="7 8" key="1">
    <citation type="submission" date="2018-11" db="EMBL/GenBank/DDBJ databases">
        <title>Sequencing the genomes of 1000 actinobacteria strains.</title>
        <authorList>
            <person name="Klenk H.-P."/>
        </authorList>
    </citation>
    <scope>NUCLEOTIDE SEQUENCE [LARGE SCALE GENOMIC DNA]</scope>
    <source>
        <strain evidence="7 8">DSM 12652</strain>
    </source>
</reference>
<dbReference type="PANTHER" id="PTHR30250:SF11">
    <property type="entry name" value="O-ANTIGEN TRANSPORTER-RELATED"/>
    <property type="match status" value="1"/>
</dbReference>
<evidence type="ECO:0000256" key="1">
    <source>
        <dbReference type="ARBA" id="ARBA00004651"/>
    </source>
</evidence>
<feature type="transmembrane region" description="Helical" evidence="6">
    <location>
        <begin position="45"/>
        <end position="65"/>
    </location>
</feature>
<keyword evidence="3 6" id="KW-0812">Transmembrane</keyword>
<dbReference type="EMBL" id="RKHO01000001">
    <property type="protein sequence ID" value="ROR91421.1"/>
    <property type="molecule type" value="Genomic_DNA"/>
</dbReference>
<keyword evidence="5 6" id="KW-0472">Membrane</keyword>
<dbReference type="Pfam" id="PF01943">
    <property type="entry name" value="Polysacc_synt"/>
    <property type="match status" value="1"/>
</dbReference>